<evidence type="ECO:0000313" key="11">
    <source>
        <dbReference type="EMBL" id="XDJ68255.1"/>
    </source>
</evidence>
<dbReference type="EMBL" id="CP158252">
    <property type="protein sequence ID" value="XDJ41119.1"/>
    <property type="molecule type" value="Genomic_DNA"/>
</dbReference>
<name>A0AB39CGI6_9BURK</name>
<evidence type="ECO:0000256" key="4">
    <source>
        <dbReference type="ARBA" id="ARBA00019595"/>
    </source>
</evidence>
<accession>A0AB39CGI6</accession>
<protein>
    <recommendedName>
        <fullName evidence="4">dTDP-4-dehydrorhamnose 3,5-epimerase</fullName>
        <ecNumber evidence="3">5.1.3.13</ecNumber>
    </recommendedName>
    <alternativeName>
        <fullName evidence="6">Thymidine diphospho-4-keto-rhamnose 3,5-epimerase</fullName>
    </alternativeName>
    <alternativeName>
        <fullName evidence="5">dTDP-4-keto-6-deoxyglucose 3,5-epimerase</fullName>
    </alternativeName>
    <alternativeName>
        <fullName evidence="7">dTDP-6-deoxy-D-xylo-4-hexulose 3,5-epimerase</fullName>
    </alternativeName>
</protein>
<dbReference type="GO" id="GO:0019305">
    <property type="term" value="P:dTDP-rhamnose biosynthetic process"/>
    <property type="evidence" value="ECO:0007669"/>
    <property type="project" value="TreeGrafter"/>
</dbReference>
<dbReference type="PANTHER" id="PTHR21047:SF2">
    <property type="entry name" value="THYMIDINE DIPHOSPHO-4-KETO-RHAMNOSE 3,5-EPIMERASE"/>
    <property type="match status" value="1"/>
</dbReference>
<evidence type="ECO:0000313" key="10">
    <source>
        <dbReference type="EMBL" id="XDJ41119.1"/>
    </source>
</evidence>
<gene>
    <name evidence="11" type="ORF">ABRY94_09095</name>
    <name evidence="10" type="ORF">ABRY99_09145</name>
</gene>
<evidence type="ECO:0000256" key="1">
    <source>
        <dbReference type="ARBA" id="ARBA00001298"/>
    </source>
</evidence>
<dbReference type="InterPro" id="IPR014710">
    <property type="entry name" value="RmlC-like_jellyroll"/>
</dbReference>
<dbReference type="InterPro" id="IPR000888">
    <property type="entry name" value="RmlC-like"/>
</dbReference>
<evidence type="ECO:0000256" key="2">
    <source>
        <dbReference type="ARBA" id="ARBA00001997"/>
    </source>
</evidence>
<feature type="site" description="Participates in a stacking interaction with the thymidine ring of dTDP-4-oxo-6-deoxyglucose" evidence="9">
    <location>
        <position position="141"/>
    </location>
</feature>
<comment type="catalytic activity">
    <reaction evidence="1">
        <text>dTDP-4-dehydro-6-deoxy-alpha-D-glucose = dTDP-4-dehydro-beta-L-rhamnose</text>
        <dbReference type="Rhea" id="RHEA:16969"/>
        <dbReference type="ChEBI" id="CHEBI:57649"/>
        <dbReference type="ChEBI" id="CHEBI:62830"/>
        <dbReference type="EC" id="5.1.3.13"/>
    </reaction>
</comment>
<dbReference type="GO" id="GO:0005829">
    <property type="term" value="C:cytosol"/>
    <property type="evidence" value="ECO:0007669"/>
    <property type="project" value="TreeGrafter"/>
</dbReference>
<dbReference type="GO" id="GO:0000271">
    <property type="term" value="P:polysaccharide biosynthetic process"/>
    <property type="evidence" value="ECO:0007669"/>
    <property type="project" value="TreeGrafter"/>
</dbReference>
<evidence type="ECO:0000256" key="6">
    <source>
        <dbReference type="ARBA" id="ARBA00031424"/>
    </source>
</evidence>
<dbReference type="PANTHER" id="PTHR21047">
    <property type="entry name" value="DTDP-6-DEOXY-D-GLUCOSE-3,5 EPIMERASE"/>
    <property type="match status" value="1"/>
</dbReference>
<reference evidence="10" key="1">
    <citation type="submission" date="2024-05" db="EMBL/GenBank/DDBJ databases">
        <authorList>
            <person name="Luo Y.-C."/>
            <person name="Nicholds J."/>
            <person name="Mortimer T."/>
            <person name="Maboni G."/>
        </authorList>
    </citation>
    <scope>NUCLEOTIDE SEQUENCE</scope>
    <source>
        <strain evidence="11">144863</strain>
        <strain evidence="10">153920</strain>
    </source>
</reference>
<dbReference type="GO" id="GO:0008830">
    <property type="term" value="F:dTDP-4-dehydrorhamnose 3,5-epimerase activity"/>
    <property type="evidence" value="ECO:0007669"/>
    <property type="project" value="UniProtKB-EC"/>
</dbReference>
<dbReference type="Pfam" id="PF00908">
    <property type="entry name" value="dTDP_sugar_isom"/>
    <property type="match status" value="1"/>
</dbReference>
<evidence type="ECO:0000256" key="8">
    <source>
        <dbReference type="PIRSR" id="PIRSR600888-1"/>
    </source>
</evidence>
<dbReference type="InterPro" id="IPR011051">
    <property type="entry name" value="RmlC_Cupin_sf"/>
</dbReference>
<comment type="function">
    <text evidence="2">Catalyzes the epimerization of the C3' and C5'positions of dTDP-6-deoxy-D-xylo-4-hexulose, forming dTDP-6-deoxy-L-lyxo-4-hexulose.</text>
</comment>
<dbReference type="Gene3D" id="2.60.120.10">
    <property type="entry name" value="Jelly Rolls"/>
    <property type="match status" value="1"/>
</dbReference>
<dbReference type="AlphaFoldDB" id="A0AB39CGI6"/>
<dbReference type="EC" id="5.1.3.13" evidence="3"/>
<proteinExistence type="predicted"/>
<feature type="active site" description="Proton donor" evidence="8">
    <location>
        <position position="135"/>
    </location>
</feature>
<evidence type="ECO:0000256" key="7">
    <source>
        <dbReference type="ARBA" id="ARBA00033311"/>
    </source>
</evidence>
<dbReference type="SUPFAM" id="SSF51182">
    <property type="entry name" value="RmlC-like cupins"/>
    <property type="match status" value="1"/>
</dbReference>
<organism evidence="10">
    <name type="scientific">Castellaniella ginsengisoli</name>
    <dbReference type="NCBI Taxonomy" id="546114"/>
    <lineage>
        <taxon>Bacteria</taxon>
        <taxon>Pseudomonadati</taxon>
        <taxon>Pseudomonadota</taxon>
        <taxon>Betaproteobacteria</taxon>
        <taxon>Burkholderiales</taxon>
        <taxon>Alcaligenaceae</taxon>
        <taxon>Castellaniella</taxon>
    </lineage>
</organism>
<feature type="active site" description="Proton acceptor" evidence="8">
    <location>
        <position position="65"/>
    </location>
</feature>
<evidence type="ECO:0000256" key="5">
    <source>
        <dbReference type="ARBA" id="ARBA00029758"/>
    </source>
</evidence>
<sequence length="188" mass="20656">MSRFMVTETGIAGLRVVQRRRLGDERGFLSRLFCAGELAPAGWDKPVAQINHTWTQRRGTVRGLHFQRPPHAEMKLVTCLRGAVWDVGLDLRSGSPTFLQWRAVELSADNGCALLIPEGCAHGFQALTDDCELLYLHSAPYAAQAEGGLSALDPALGIGWPLPIALRSERDLRHPEVMPDFTGLDVNS</sequence>
<evidence type="ECO:0000256" key="9">
    <source>
        <dbReference type="PIRSR" id="PIRSR600888-3"/>
    </source>
</evidence>
<evidence type="ECO:0000256" key="3">
    <source>
        <dbReference type="ARBA" id="ARBA00012098"/>
    </source>
</evidence>
<dbReference type="EMBL" id="CP158262">
    <property type="protein sequence ID" value="XDJ68255.1"/>
    <property type="molecule type" value="Genomic_DNA"/>
</dbReference>
<dbReference type="RefSeq" id="WP_368643074.1">
    <property type="nucleotide sequence ID" value="NZ_CP158252.1"/>
</dbReference>
<dbReference type="CDD" id="cd00438">
    <property type="entry name" value="cupin_RmlC"/>
    <property type="match status" value="1"/>
</dbReference>